<accession>A0ACC0WSZ7</accession>
<dbReference type="EMBL" id="CM047580">
    <property type="protein sequence ID" value="KAI9920811.1"/>
    <property type="molecule type" value="Genomic_DNA"/>
</dbReference>
<gene>
    <name evidence="1" type="ORF">PsorP6_000942</name>
</gene>
<evidence type="ECO:0000313" key="1">
    <source>
        <dbReference type="EMBL" id="KAI9920811.1"/>
    </source>
</evidence>
<organism evidence="1 2">
    <name type="scientific">Peronosclerospora sorghi</name>
    <dbReference type="NCBI Taxonomy" id="230839"/>
    <lineage>
        <taxon>Eukaryota</taxon>
        <taxon>Sar</taxon>
        <taxon>Stramenopiles</taxon>
        <taxon>Oomycota</taxon>
        <taxon>Peronosporomycetes</taxon>
        <taxon>Peronosporales</taxon>
        <taxon>Peronosporaceae</taxon>
        <taxon>Peronosclerospora</taxon>
    </lineage>
</organism>
<comment type="caution">
    <text evidence="1">The sequence shown here is derived from an EMBL/GenBank/DDBJ whole genome shotgun (WGS) entry which is preliminary data.</text>
</comment>
<reference evidence="1 2" key="1">
    <citation type="journal article" date="2022" name="bioRxiv">
        <title>The genome of the oomycete Peronosclerospora sorghi, a cosmopolitan pathogen of maize and sorghum, is inflated with dispersed pseudogenes.</title>
        <authorList>
            <person name="Fletcher K."/>
            <person name="Martin F."/>
            <person name="Isakeit T."/>
            <person name="Cavanaugh K."/>
            <person name="Magill C."/>
            <person name="Michelmore R."/>
        </authorList>
    </citation>
    <scope>NUCLEOTIDE SEQUENCE [LARGE SCALE GENOMIC DNA]</scope>
    <source>
        <strain evidence="1">P6</strain>
    </source>
</reference>
<sequence>MHVTHEPPSGTGHFLCPRPARDRPFECIFPACDCRFHRGFTLHEHIKTHTGERPHSCPVEGCGKRFITSGNLARHRKYRWQLNAPWSHATQCGDKSEGRARRRAPAPNHVFKTLSFAEH</sequence>
<keyword evidence="2" id="KW-1185">Reference proteome</keyword>
<name>A0ACC0WSZ7_9STRA</name>
<proteinExistence type="predicted"/>
<protein>
    <submittedName>
        <fullName evidence="1">Uncharacterized protein</fullName>
    </submittedName>
</protein>
<evidence type="ECO:0000313" key="2">
    <source>
        <dbReference type="Proteomes" id="UP001163321"/>
    </source>
</evidence>
<dbReference type="Proteomes" id="UP001163321">
    <property type="component" value="Chromosome 1"/>
</dbReference>